<sequence length="67" mass="8015">MIWKVVNVDELLWQCVFRGVERHVAQPRWSLQGIHLGARIKLQTRARADPFQPFRSFVERLRANCRK</sequence>
<reference evidence="2" key="1">
    <citation type="journal article" date="2015" name="Nat. Genet.">
        <title>The genome and transcriptome of the zoonotic hookworm Ancylostoma ceylanicum identify infection-specific gene families.</title>
        <authorList>
            <person name="Schwarz E.M."/>
            <person name="Hu Y."/>
            <person name="Antoshechkin I."/>
            <person name="Miller M.M."/>
            <person name="Sternberg P.W."/>
            <person name="Aroian R.V."/>
        </authorList>
    </citation>
    <scope>NUCLEOTIDE SEQUENCE</scope>
    <source>
        <strain evidence="2">HY135</strain>
    </source>
</reference>
<dbReference type="Proteomes" id="UP000024635">
    <property type="component" value="Unassembled WGS sequence"/>
</dbReference>
<proteinExistence type="predicted"/>
<protein>
    <submittedName>
        <fullName evidence="1">Uncharacterized protein</fullName>
    </submittedName>
</protein>
<evidence type="ECO:0000313" key="2">
    <source>
        <dbReference type="Proteomes" id="UP000024635"/>
    </source>
</evidence>
<evidence type="ECO:0000313" key="1">
    <source>
        <dbReference type="EMBL" id="EYC25714.1"/>
    </source>
</evidence>
<gene>
    <name evidence="1" type="primary">Acey_s0011.g1347</name>
    <name evidence="1" type="ORF">Y032_0011g1347</name>
</gene>
<organism evidence="1 2">
    <name type="scientific">Ancylostoma ceylanicum</name>
    <dbReference type="NCBI Taxonomy" id="53326"/>
    <lineage>
        <taxon>Eukaryota</taxon>
        <taxon>Metazoa</taxon>
        <taxon>Ecdysozoa</taxon>
        <taxon>Nematoda</taxon>
        <taxon>Chromadorea</taxon>
        <taxon>Rhabditida</taxon>
        <taxon>Rhabditina</taxon>
        <taxon>Rhabditomorpha</taxon>
        <taxon>Strongyloidea</taxon>
        <taxon>Ancylostomatidae</taxon>
        <taxon>Ancylostomatinae</taxon>
        <taxon>Ancylostoma</taxon>
    </lineage>
</organism>
<dbReference type="EMBL" id="JARK01001347">
    <property type="protein sequence ID" value="EYC25714.1"/>
    <property type="molecule type" value="Genomic_DNA"/>
</dbReference>
<dbReference type="AlphaFoldDB" id="A0A016VDI2"/>
<keyword evidence="2" id="KW-1185">Reference proteome</keyword>
<name>A0A016VDI2_9BILA</name>
<comment type="caution">
    <text evidence="1">The sequence shown here is derived from an EMBL/GenBank/DDBJ whole genome shotgun (WGS) entry which is preliminary data.</text>
</comment>
<accession>A0A016VDI2</accession>